<gene>
    <name evidence="2" type="ORF">DY000_02059505</name>
</gene>
<dbReference type="Proteomes" id="UP000266723">
    <property type="component" value="Unassembled WGS sequence"/>
</dbReference>
<feature type="compositionally biased region" description="Basic and acidic residues" evidence="1">
    <location>
        <begin position="84"/>
        <end position="109"/>
    </location>
</feature>
<name>A0ABQ7B3C7_BRACR</name>
<comment type="caution">
    <text evidence="2">The sequence shown here is derived from an EMBL/GenBank/DDBJ whole genome shotgun (WGS) entry which is preliminary data.</text>
</comment>
<organism evidence="2 3">
    <name type="scientific">Brassica cretica</name>
    <name type="common">Mustard</name>
    <dbReference type="NCBI Taxonomy" id="69181"/>
    <lineage>
        <taxon>Eukaryota</taxon>
        <taxon>Viridiplantae</taxon>
        <taxon>Streptophyta</taxon>
        <taxon>Embryophyta</taxon>
        <taxon>Tracheophyta</taxon>
        <taxon>Spermatophyta</taxon>
        <taxon>Magnoliopsida</taxon>
        <taxon>eudicotyledons</taxon>
        <taxon>Gunneridae</taxon>
        <taxon>Pentapetalae</taxon>
        <taxon>rosids</taxon>
        <taxon>malvids</taxon>
        <taxon>Brassicales</taxon>
        <taxon>Brassicaceae</taxon>
        <taxon>Brassiceae</taxon>
        <taxon>Brassica</taxon>
    </lineage>
</organism>
<evidence type="ECO:0000256" key="1">
    <source>
        <dbReference type="SAM" id="MobiDB-lite"/>
    </source>
</evidence>
<proteinExistence type="predicted"/>
<evidence type="ECO:0000313" key="2">
    <source>
        <dbReference type="EMBL" id="KAF3520691.1"/>
    </source>
</evidence>
<keyword evidence="3" id="KW-1185">Reference proteome</keyword>
<protein>
    <submittedName>
        <fullName evidence="2">Uncharacterized protein</fullName>
    </submittedName>
</protein>
<evidence type="ECO:0000313" key="3">
    <source>
        <dbReference type="Proteomes" id="UP000266723"/>
    </source>
</evidence>
<accession>A0ABQ7B3C7</accession>
<reference evidence="2 3" key="1">
    <citation type="journal article" date="2020" name="BMC Genomics">
        <title>Intraspecific diversification of the crop wild relative Brassica cretica Lam. using demographic model selection.</title>
        <authorList>
            <person name="Kioukis A."/>
            <person name="Michalopoulou V.A."/>
            <person name="Briers L."/>
            <person name="Pirintsos S."/>
            <person name="Studholme D.J."/>
            <person name="Pavlidis P."/>
            <person name="Sarris P.F."/>
        </authorList>
    </citation>
    <scope>NUCLEOTIDE SEQUENCE [LARGE SCALE GENOMIC DNA]</scope>
    <source>
        <strain evidence="3">cv. PFS-1207/04</strain>
    </source>
</reference>
<dbReference type="EMBL" id="QGKV02001556">
    <property type="protein sequence ID" value="KAF3520691.1"/>
    <property type="molecule type" value="Genomic_DNA"/>
</dbReference>
<sequence length="123" mass="13950">MQSAGTNSIKNLKVEKSFGSFDSRGWNRQFPICKLDSFDLFVRPKLLPDQHELIVFGKIDKLDRVHRPTDCDDTDDEDELAAVMKKDDGADGSRRWSSDEEIRRSRGREGPAVLRGLAVDKAK</sequence>
<feature type="region of interest" description="Disordered" evidence="1">
    <location>
        <begin position="83"/>
        <end position="109"/>
    </location>
</feature>